<dbReference type="Proteomes" id="UP000286208">
    <property type="component" value="Unassembled WGS sequence"/>
</dbReference>
<name>A0A3S3BU64_9NOCA</name>
<dbReference type="AlphaFoldDB" id="A0A3S3BU64"/>
<sequence>MNHELGDQAATSTVKGDVVFIGSSAALDEARELAREFGYGRTEVAEGELDYAVVDDDVLDGICTAAEAGLLVQVRALEVPVLTVHDARTRFRTAPESLSLT</sequence>
<gene>
    <name evidence="1" type="ORF">EGT67_11150</name>
</gene>
<evidence type="ECO:0000313" key="1">
    <source>
        <dbReference type="EMBL" id="RVW09349.1"/>
    </source>
</evidence>
<protein>
    <submittedName>
        <fullName evidence="1">Uncharacterized protein</fullName>
    </submittedName>
</protein>
<keyword evidence="2" id="KW-1185">Reference proteome</keyword>
<evidence type="ECO:0000313" key="2">
    <source>
        <dbReference type="Proteomes" id="UP000286208"/>
    </source>
</evidence>
<proteinExistence type="predicted"/>
<accession>A0A3S3BU64</accession>
<reference evidence="1 2" key="1">
    <citation type="submission" date="2018-11" db="EMBL/GenBank/DDBJ databases">
        <title>Rhodococcus spongicola sp. nov. and Rhodococcus xishaensis sp. nov. from marine sponges.</title>
        <authorList>
            <person name="Li L."/>
            <person name="Lin H.W."/>
        </authorList>
    </citation>
    <scope>NUCLEOTIDE SEQUENCE [LARGE SCALE GENOMIC DNA]</scope>
    <source>
        <strain evidence="1 2">CCTCC AB2014297</strain>
    </source>
</reference>
<comment type="caution">
    <text evidence="1">The sequence shown here is derived from an EMBL/GenBank/DDBJ whole genome shotgun (WGS) entry which is preliminary data.</text>
</comment>
<dbReference type="OrthoDB" id="4470176at2"/>
<dbReference type="RefSeq" id="WP_127916149.1">
    <property type="nucleotide sequence ID" value="NZ_RKLP01000005.1"/>
</dbReference>
<dbReference type="EMBL" id="RKLP01000005">
    <property type="protein sequence ID" value="RVW09349.1"/>
    <property type="molecule type" value="Genomic_DNA"/>
</dbReference>
<organism evidence="1 2">
    <name type="scientific">Prescottella agglutinans</name>
    <dbReference type="NCBI Taxonomy" id="1644129"/>
    <lineage>
        <taxon>Bacteria</taxon>
        <taxon>Bacillati</taxon>
        <taxon>Actinomycetota</taxon>
        <taxon>Actinomycetes</taxon>
        <taxon>Mycobacteriales</taxon>
        <taxon>Nocardiaceae</taxon>
        <taxon>Prescottella</taxon>
    </lineage>
</organism>